<protein>
    <submittedName>
        <fullName evidence="1">Uncharacterized protein</fullName>
    </submittedName>
</protein>
<gene>
    <name evidence="1" type="ORF">EYF80_014202</name>
</gene>
<organism evidence="1 2">
    <name type="scientific">Liparis tanakae</name>
    <name type="common">Tanaka's snailfish</name>
    <dbReference type="NCBI Taxonomy" id="230148"/>
    <lineage>
        <taxon>Eukaryota</taxon>
        <taxon>Metazoa</taxon>
        <taxon>Chordata</taxon>
        <taxon>Craniata</taxon>
        <taxon>Vertebrata</taxon>
        <taxon>Euteleostomi</taxon>
        <taxon>Actinopterygii</taxon>
        <taxon>Neopterygii</taxon>
        <taxon>Teleostei</taxon>
        <taxon>Neoteleostei</taxon>
        <taxon>Acanthomorphata</taxon>
        <taxon>Eupercaria</taxon>
        <taxon>Perciformes</taxon>
        <taxon>Cottioidei</taxon>
        <taxon>Cottales</taxon>
        <taxon>Liparidae</taxon>
        <taxon>Liparis</taxon>
    </lineage>
</organism>
<reference evidence="1 2" key="1">
    <citation type="submission" date="2019-03" db="EMBL/GenBank/DDBJ databases">
        <title>First draft genome of Liparis tanakae, snailfish: a comprehensive survey of snailfish specific genes.</title>
        <authorList>
            <person name="Kim W."/>
            <person name="Song I."/>
            <person name="Jeong J.-H."/>
            <person name="Kim D."/>
            <person name="Kim S."/>
            <person name="Ryu S."/>
            <person name="Song J.Y."/>
            <person name="Lee S.K."/>
        </authorList>
    </citation>
    <scope>NUCLEOTIDE SEQUENCE [LARGE SCALE GENOMIC DNA]</scope>
    <source>
        <tissue evidence="1">Muscle</tissue>
    </source>
</reference>
<name>A0A4Z2IC33_9TELE</name>
<evidence type="ECO:0000313" key="1">
    <source>
        <dbReference type="EMBL" id="TNN75556.1"/>
    </source>
</evidence>
<dbReference type="AlphaFoldDB" id="A0A4Z2IC33"/>
<proteinExistence type="predicted"/>
<dbReference type="EMBL" id="SRLO01000102">
    <property type="protein sequence ID" value="TNN75556.1"/>
    <property type="molecule type" value="Genomic_DNA"/>
</dbReference>
<keyword evidence="2" id="KW-1185">Reference proteome</keyword>
<accession>A0A4Z2IC33</accession>
<dbReference type="Proteomes" id="UP000314294">
    <property type="component" value="Unassembled WGS sequence"/>
</dbReference>
<sequence length="103" mass="11599">MWEDDKSCLREMCSADGHQSTSATQADSLEIFVVVWVLYDIVPAVNQRLAQPAEHQQEEGILFLITEHRDALPACQHCSAYIQRIGVLQHHVGRVKTVQTDKG</sequence>
<evidence type="ECO:0000313" key="2">
    <source>
        <dbReference type="Proteomes" id="UP000314294"/>
    </source>
</evidence>
<comment type="caution">
    <text evidence="1">The sequence shown here is derived from an EMBL/GenBank/DDBJ whole genome shotgun (WGS) entry which is preliminary data.</text>
</comment>